<dbReference type="EMBL" id="JAENIK010000012">
    <property type="protein sequence ID" value="MBK1817994.1"/>
    <property type="molecule type" value="Genomic_DNA"/>
</dbReference>
<comment type="caution">
    <text evidence="2">The sequence shown here is derived from an EMBL/GenBank/DDBJ whole genome shotgun (WGS) entry which is preliminary data.</text>
</comment>
<keyword evidence="3" id="KW-1185">Reference proteome</keyword>
<name>A0A934R6R6_9BACT</name>
<evidence type="ECO:0000313" key="2">
    <source>
        <dbReference type="EMBL" id="MBK1817994.1"/>
    </source>
</evidence>
<organism evidence="2 3">
    <name type="scientific">Luteolibacter yonseiensis</name>
    <dbReference type="NCBI Taxonomy" id="1144680"/>
    <lineage>
        <taxon>Bacteria</taxon>
        <taxon>Pseudomonadati</taxon>
        <taxon>Verrucomicrobiota</taxon>
        <taxon>Verrucomicrobiia</taxon>
        <taxon>Verrucomicrobiales</taxon>
        <taxon>Verrucomicrobiaceae</taxon>
        <taxon>Luteolibacter</taxon>
    </lineage>
</organism>
<evidence type="ECO:0008006" key="4">
    <source>
        <dbReference type="Google" id="ProtNLM"/>
    </source>
</evidence>
<sequence length="120" mass="12969">MKYIASLLLASAALIVTSCAPAPKMPYQKNVRAMSATSNSMFAHMMGGIGGVAFADEVVERNTTGRELVGIEPLSNTNNSQAGKERWTVQHAGGRKATYLVTWSGNQFEVKPENKVIPRN</sequence>
<evidence type="ECO:0000256" key="1">
    <source>
        <dbReference type="SAM" id="SignalP"/>
    </source>
</evidence>
<reference evidence="2" key="1">
    <citation type="submission" date="2021-01" db="EMBL/GenBank/DDBJ databases">
        <title>Modified the classification status of verrucomicrobia.</title>
        <authorList>
            <person name="Feng X."/>
        </authorList>
    </citation>
    <scope>NUCLEOTIDE SEQUENCE</scope>
    <source>
        <strain evidence="2">JCM 18052</strain>
    </source>
</reference>
<keyword evidence="1" id="KW-0732">Signal</keyword>
<accession>A0A934R6R6</accession>
<proteinExistence type="predicted"/>
<dbReference type="Proteomes" id="UP000600139">
    <property type="component" value="Unassembled WGS sequence"/>
</dbReference>
<feature type="signal peptide" evidence="1">
    <location>
        <begin position="1"/>
        <end position="22"/>
    </location>
</feature>
<dbReference type="AlphaFoldDB" id="A0A934R6R6"/>
<protein>
    <recommendedName>
        <fullName evidence="4">Lipoprotein</fullName>
    </recommendedName>
</protein>
<evidence type="ECO:0000313" key="3">
    <source>
        <dbReference type="Proteomes" id="UP000600139"/>
    </source>
</evidence>
<feature type="chain" id="PRO_5037784369" description="Lipoprotein" evidence="1">
    <location>
        <begin position="23"/>
        <end position="120"/>
    </location>
</feature>
<dbReference type="RefSeq" id="WP_200352918.1">
    <property type="nucleotide sequence ID" value="NZ_BAABHZ010000001.1"/>
</dbReference>
<gene>
    <name evidence="2" type="ORF">JIN84_20395</name>
</gene>
<dbReference type="PROSITE" id="PS51257">
    <property type="entry name" value="PROKAR_LIPOPROTEIN"/>
    <property type="match status" value="1"/>
</dbReference>